<dbReference type="GO" id="GO:0046872">
    <property type="term" value="F:metal ion binding"/>
    <property type="evidence" value="ECO:0007669"/>
    <property type="project" value="UniProtKB-KW"/>
</dbReference>
<dbReference type="NCBIfam" id="TIGR02481">
    <property type="entry name" value="hemeryth_dom"/>
    <property type="match status" value="1"/>
</dbReference>
<dbReference type="EMBL" id="ATJV01000085">
    <property type="protein sequence ID" value="EPZ14359.1"/>
    <property type="molecule type" value="Genomic_DNA"/>
</dbReference>
<dbReference type="InterPro" id="IPR050669">
    <property type="entry name" value="Hemerythrin"/>
</dbReference>
<dbReference type="OrthoDB" id="5296936at2"/>
<organism evidence="6 7">
    <name type="scientific">Thauera terpenica 58Eu</name>
    <dbReference type="NCBI Taxonomy" id="1348657"/>
    <lineage>
        <taxon>Bacteria</taxon>
        <taxon>Pseudomonadati</taxon>
        <taxon>Pseudomonadota</taxon>
        <taxon>Betaproteobacteria</taxon>
        <taxon>Rhodocyclales</taxon>
        <taxon>Zoogloeaceae</taxon>
        <taxon>Thauera</taxon>
    </lineage>
</organism>
<comment type="caution">
    <text evidence="6">The sequence shown here is derived from an EMBL/GenBank/DDBJ whole genome shotgun (WGS) entry which is preliminary data.</text>
</comment>
<dbReference type="PROSITE" id="PS00550">
    <property type="entry name" value="HEMERYTHRINS"/>
    <property type="match status" value="1"/>
</dbReference>
<evidence type="ECO:0000313" key="6">
    <source>
        <dbReference type="EMBL" id="EPZ14359.1"/>
    </source>
</evidence>
<keyword evidence="7" id="KW-1185">Reference proteome</keyword>
<keyword evidence="3" id="KW-0479">Metal-binding</keyword>
<dbReference type="AlphaFoldDB" id="T0ANA6"/>
<dbReference type="RefSeq" id="WP_021250568.1">
    <property type="nucleotide sequence ID" value="NZ_ATJV01000085.1"/>
</dbReference>
<feature type="domain" description="Hemerythrin-like" evidence="5">
    <location>
        <begin position="18"/>
        <end position="128"/>
    </location>
</feature>
<evidence type="ECO:0000259" key="5">
    <source>
        <dbReference type="Pfam" id="PF01814"/>
    </source>
</evidence>
<evidence type="ECO:0000256" key="3">
    <source>
        <dbReference type="ARBA" id="ARBA00022723"/>
    </source>
</evidence>
<evidence type="ECO:0000256" key="4">
    <source>
        <dbReference type="ARBA" id="ARBA00023004"/>
    </source>
</evidence>
<dbReference type="CDD" id="cd12107">
    <property type="entry name" value="Hemerythrin"/>
    <property type="match status" value="1"/>
</dbReference>
<accession>T0ANA6</accession>
<dbReference type="InterPro" id="IPR035938">
    <property type="entry name" value="Hemerythrin-like_sf"/>
</dbReference>
<dbReference type="PANTHER" id="PTHR37164:SF1">
    <property type="entry name" value="BACTERIOHEMERYTHRIN"/>
    <property type="match status" value="1"/>
</dbReference>
<dbReference type="eggNOG" id="COG2703">
    <property type="taxonomic scope" value="Bacteria"/>
</dbReference>
<evidence type="ECO:0000256" key="1">
    <source>
        <dbReference type="ARBA" id="ARBA00010587"/>
    </source>
</evidence>
<dbReference type="PANTHER" id="PTHR37164">
    <property type="entry name" value="BACTERIOHEMERYTHRIN"/>
    <property type="match status" value="1"/>
</dbReference>
<gene>
    <name evidence="6" type="ORF">M622_18765</name>
</gene>
<evidence type="ECO:0000256" key="2">
    <source>
        <dbReference type="ARBA" id="ARBA00022621"/>
    </source>
</evidence>
<keyword evidence="2" id="KW-0813">Transport</keyword>
<dbReference type="Proteomes" id="UP000015455">
    <property type="component" value="Unassembled WGS sequence"/>
</dbReference>
<name>T0ANA6_9RHOO</name>
<dbReference type="InterPro" id="IPR012312">
    <property type="entry name" value="Hemerythrin-like"/>
</dbReference>
<proteinExistence type="inferred from homology"/>
<sequence>MSTKQAFQWSDRFVLGHSAIDDTHREFVDCVDALLQATDAELPAALERFIAHAQDHFNQENAWLGAEDFPGGGECHIDEHGKVMSSALDVQRMLAEGQTEIVREFTQALVDWFPGHADYMDSALATWLVKQAHNGRPLVFRRKEKSAQ</sequence>
<dbReference type="Pfam" id="PF01814">
    <property type="entry name" value="Hemerythrin"/>
    <property type="match status" value="1"/>
</dbReference>
<dbReference type="STRING" id="1348657.M622_18765"/>
<protein>
    <recommendedName>
        <fullName evidence="5">Hemerythrin-like domain-containing protein</fullName>
    </recommendedName>
</protein>
<dbReference type="InterPro" id="IPR016131">
    <property type="entry name" value="Haemerythrin_Fe_BS"/>
</dbReference>
<keyword evidence="2" id="KW-0561">Oxygen transport</keyword>
<keyword evidence="4" id="KW-0408">Iron</keyword>
<evidence type="ECO:0000313" key="7">
    <source>
        <dbReference type="Proteomes" id="UP000015455"/>
    </source>
</evidence>
<dbReference type="PATRIC" id="fig|1348657.5.peg.3166"/>
<dbReference type="InterPro" id="IPR012827">
    <property type="entry name" value="Hemerythrin_metal-bd"/>
</dbReference>
<dbReference type="Gene3D" id="1.20.120.50">
    <property type="entry name" value="Hemerythrin-like"/>
    <property type="match status" value="1"/>
</dbReference>
<dbReference type="GO" id="GO:0005344">
    <property type="term" value="F:oxygen carrier activity"/>
    <property type="evidence" value="ECO:0007669"/>
    <property type="project" value="UniProtKB-KW"/>
</dbReference>
<reference evidence="6 7" key="1">
    <citation type="submission" date="2013-06" db="EMBL/GenBank/DDBJ databases">
        <title>Draft genome sequence of Thauera terpenica.</title>
        <authorList>
            <person name="Liu B."/>
            <person name="Frostegard A.H."/>
            <person name="Shapleigh J.P."/>
        </authorList>
    </citation>
    <scope>NUCLEOTIDE SEQUENCE [LARGE SCALE GENOMIC DNA]</scope>
    <source>
        <strain evidence="6 7">58Eu</strain>
    </source>
</reference>
<dbReference type="SUPFAM" id="SSF47188">
    <property type="entry name" value="Hemerythrin-like"/>
    <property type="match status" value="1"/>
</dbReference>
<comment type="similarity">
    <text evidence="1">Belongs to the hemerythrin family.</text>
</comment>